<organism evidence="1 2">
    <name type="scientific">Elysia crispata</name>
    <name type="common">lettuce slug</name>
    <dbReference type="NCBI Taxonomy" id="231223"/>
    <lineage>
        <taxon>Eukaryota</taxon>
        <taxon>Metazoa</taxon>
        <taxon>Spiralia</taxon>
        <taxon>Lophotrochozoa</taxon>
        <taxon>Mollusca</taxon>
        <taxon>Gastropoda</taxon>
        <taxon>Heterobranchia</taxon>
        <taxon>Euthyneura</taxon>
        <taxon>Panpulmonata</taxon>
        <taxon>Sacoglossa</taxon>
        <taxon>Placobranchoidea</taxon>
        <taxon>Plakobranchidae</taxon>
        <taxon>Elysia</taxon>
    </lineage>
</organism>
<gene>
    <name evidence="1" type="ORF">RRG08_046018</name>
</gene>
<dbReference type="Proteomes" id="UP001283361">
    <property type="component" value="Unassembled WGS sequence"/>
</dbReference>
<sequence length="87" mass="9893">MIKSYEELLSQAAQLSSTRRLEPVSSAVTRCYTLLHAVKTLRLTADSDFHRSSYCHKPHNSQAPEDWSLFLAPLHAVTRCQDPPINR</sequence>
<protein>
    <submittedName>
        <fullName evidence="1">Uncharacterized protein</fullName>
    </submittedName>
</protein>
<comment type="caution">
    <text evidence="1">The sequence shown here is derived from an EMBL/GenBank/DDBJ whole genome shotgun (WGS) entry which is preliminary data.</text>
</comment>
<keyword evidence="2" id="KW-1185">Reference proteome</keyword>
<name>A0AAE0ZE45_9GAST</name>
<reference evidence="1" key="1">
    <citation type="journal article" date="2023" name="G3 (Bethesda)">
        <title>A reference genome for the long-term kleptoplast-retaining sea slug Elysia crispata morphotype clarki.</title>
        <authorList>
            <person name="Eastman K.E."/>
            <person name="Pendleton A.L."/>
            <person name="Shaikh M.A."/>
            <person name="Suttiyut T."/>
            <person name="Ogas R."/>
            <person name="Tomko P."/>
            <person name="Gavelis G."/>
            <person name="Widhalm J.R."/>
            <person name="Wisecaver J.H."/>
        </authorList>
    </citation>
    <scope>NUCLEOTIDE SEQUENCE</scope>
    <source>
        <strain evidence="1">ECLA1</strain>
    </source>
</reference>
<evidence type="ECO:0000313" key="2">
    <source>
        <dbReference type="Proteomes" id="UP001283361"/>
    </source>
</evidence>
<accession>A0AAE0ZE45</accession>
<dbReference type="EMBL" id="JAWDGP010004202">
    <property type="protein sequence ID" value="KAK3766722.1"/>
    <property type="molecule type" value="Genomic_DNA"/>
</dbReference>
<proteinExistence type="predicted"/>
<evidence type="ECO:0000313" key="1">
    <source>
        <dbReference type="EMBL" id="KAK3766722.1"/>
    </source>
</evidence>
<dbReference type="AlphaFoldDB" id="A0AAE0ZE45"/>